<feature type="domain" description="Mab-21-like HhH/H2TH-like" evidence="2">
    <location>
        <begin position="277"/>
        <end position="360"/>
    </location>
</feature>
<dbReference type="PANTHER" id="PTHR10656">
    <property type="entry name" value="CELL FATE DETERMINING PROTEIN MAB21-RELATED"/>
    <property type="match status" value="1"/>
</dbReference>
<reference evidence="3" key="2">
    <citation type="submission" date="2020-11" db="EMBL/GenBank/DDBJ databases">
        <authorList>
            <person name="McCartney M.A."/>
            <person name="Auch B."/>
            <person name="Kono T."/>
            <person name="Mallez S."/>
            <person name="Becker A."/>
            <person name="Gohl D.M."/>
            <person name="Silverstein K.A.T."/>
            <person name="Koren S."/>
            <person name="Bechman K.B."/>
            <person name="Herman A."/>
            <person name="Abrahante J.E."/>
            <person name="Garbe J."/>
        </authorList>
    </citation>
    <scope>NUCLEOTIDE SEQUENCE</scope>
    <source>
        <strain evidence="3">Duluth1</strain>
        <tissue evidence="3">Whole animal</tissue>
    </source>
</reference>
<evidence type="ECO:0000259" key="2">
    <source>
        <dbReference type="Pfam" id="PF20266"/>
    </source>
</evidence>
<dbReference type="AlphaFoldDB" id="A0A9D4HVD9"/>
<dbReference type="Pfam" id="PF20266">
    <property type="entry name" value="Mab-21_C"/>
    <property type="match status" value="1"/>
</dbReference>
<name>A0A9D4HVD9_DREPO</name>
<feature type="compositionally biased region" description="Basic and acidic residues" evidence="1">
    <location>
        <begin position="1"/>
        <end position="11"/>
    </location>
</feature>
<dbReference type="SMART" id="SM01265">
    <property type="entry name" value="Mab-21"/>
    <property type="match status" value="1"/>
</dbReference>
<dbReference type="InterPro" id="IPR024810">
    <property type="entry name" value="MAB21L/cGLR"/>
</dbReference>
<accession>A0A9D4HVD9</accession>
<organism evidence="3 4">
    <name type="scientific">Dreissena polymorpha</name>
    <name type="common">Zebra mussel</name>
    <name type="synonym">Mytilus polymorpha</name>
    <dbReference type="NCBI Taxonomy" id="45954"/>
    <lineage>
        <taxon>Eukaryota</taxon>
        <taxon>Metazoa</taxon>
        <taxon>Spiralia</taxon>
        <taxon>Lophotrochozoa</taxon>
        <taxon>Mollusca</taxon>
        <taxon>Bivalvia</taxon>
        <taxon>Autobranchia</taxon>
        <taxon>Heteroconchia</taxon>
        <taxon>Euheterodonta</taxon>
        <taxon>Imparidentia</taxon>
        <taxon>Neoheterodontei</taxon>
        <taxon>Myida</taxon>
        <taxon>Dreissenoidea</taxon>
        <taxon>Dreissenidae</taxon>
        <taxon>Dreissena</taxon>
    </lineage>
</organism>
<proteinExistence type="predicted"/>
<evidence type="ECO:0000256" key="1">
    <source>
        <dbReference type="SAM" id="MobiDB-lite"/>
    </source>
</evidence>
<evidence type="ECO:0000313" key="4">
    <source>
        <dbReference type="Proteomes" id="UP000828390"/>
    </source>
</evidence>
<sequence>MAEGGVDRCMTETDNVSTHSSLNSRHSRDDIEGVSVQVCHIMTLLGYGEEIRRRRIECHRKNDMFENAAFSPGTFITVGSKAEGLTSFNESDSDRLILLNGVLCVEAGINLQTIPDDIQVYRMDTRVYPGHCRMLRERCGSHTSNFRLELDGKGNALLSSGLWLDDIEQILNRFVLKSGPPFKRTGPSIPCSSLGTNSDQVFAIRCHCPSILQRWAQRSRLWPPPEVVHKVVSLGSVVTPVGFNGSEYKYLEWRICFNMGETELVTNLNMVQAKLYVILKMIVKEVLKPSNKEITSYVLKNIILWQAERNPSEMFQERNLIHWLHDALRTLRTAISSTQLPYYMIPERNLMAACGLQEVQQRKWVADITDMIEKGPRVILRLPKIRQAVIGHPEPLLWFSRKRMEIELLGIEMHSRLVRCACENGEREITVNETIRHVMEIVRHINEIVDEISHRMIMEGGTVYDVNDLYSIAMLFLRVL</sequence>
<dbReference type="EMBL" id="JAIWYP010000011">
    <property type="protein sequence ID" value="KAH3734184.1"/>
    <property type="molecule type" value="Genomic_DNA"/>
</dbReference>
<reference evidence="3" key="1">
    <citation type="journal article" date="2019" name="bioRxiv">
        <title>The Genome of the Zebra Mussel, Dreissena polymorpha: A Resource for Invasive Species Research.</title>
        <authorList>
            <person name="McCartney M.A."/>
            <person name="Auch B."/>
            <person name="Kono T."/>
            <person name="Mallez S."/>
            <person name="Zhang Y."/>
            <person name="Obille A."/>
            <person name="Becker A."/>
            <person name="Abrahante J.E."/>
            <person name="Garbe J."/>
            <person name="Badalamenti J.P."/>
            <person name="Herman A."/>
            <person name="Mangelson H."/>
            <person name="Liachko I."/>
            <person name="Sullivan S."/>
            <person name="Sone E.D."/>
            <person name="Koren S."/>
            <person name="Silverstein K.A.T."/>
            <person name="Beckman K.B."/>
            <person name="Gohl D.M."/>
        </authorList>
    </citation>
    <scope>NUCLEOTIDE SEQUENCE</scope>
    <source>
        <strain evidence="3">Duluth1</strain>
        <tissue evidence="3">Whole animal</tissue>
    </source>
</reference>
<feature type="compositionally biased region" description="Polar residues" evidence="1">
    <location>
        <begin position="12"/>
        <end position="24"/>
    </location>
</feature>
<comment type="caution">
    <text evidence="3">The sequence shown here is derived from an EMBL/GenBank/DDBJ whole genome shotgun (WGS) entry which is preliminary data.</text>
</comment>
<dbReference type="InterPro" id="IPR046906">
    <property type="entry name" value="Mab-21_HhH/H2TH-like"/>
</dbReference>
<protein>
    <recommendedName>
        <fullName evidence="2">Mab-21-like HhH/H2TH-like domain-containing protein</fullName>
    </recommendedName>
</protein>
<keyword evidence="4" id="KW-1185">Reference proteome</keyword>
<dbReference type="PANTHER" id="PTHR10656:SF69">
    <property type="entry name" value="MAB-21-LIKE HHH_H2TH-LIKE DOMAIN-CONTAINING PROTEIN"/>
    <property type="match status" value="1"/>
</dbReference>
<dbReference type="Gene3D" id="1.10.1410.40">
    <property type="match status" value="1"/>
</dbReference>
<dbReference type="Proteomes" id="UP000828390">
    <property type="component" value="Unassembled WGS sequence"/>
</dbReference>
<gene>
    <name evidence="3" type="ORF">DPMN_040624</name>
</gene>
<feature type="region of interest" description="Disordered" evidence="1">
    <location>
        <begin position="1"/>
        <end position="26"/>
    </location>
</feature>
<evidence type="ECO:0000313" key="3">
    <source>
        <dbReference type="EMBL" id="KAH3734184.1"/>
    </source>
</evidence>